<evidence type="ECO:0000256" key="2">
    <source>
        <dbReference type="ARBA" id="ARBA00022486"/>
    </source>
</evidence>
<dbReference type="InterPro" id="IPR000083">
    <property type="entry name" value="Fibronectin_type1"/>
</dbReference>
<dbReference type="SMART" id="SM00059">
    <property type="entry name" value="FN2"/>
    <property type="match status" value="2"/>
</dbReference>
<dbReference type="Pfam" id="PF00040">
    <property type="entry name" value="fn2"/>
    <property type="match status" value="2"/>
</dbReference>
<evidence type="ECO:0000256" key="5">
    <source>
        <dbReference type="ARBA" id="ARBA00022889"/>
    </source>
</evidence>
<evidence type="ECO:0000256" key="11">
    <source>
        <dbReference type="ARBA" id="ARBA00046449"/>
    </source>
</evidence>
<dbReference type="FunFam" id="2.10.70.10:FF:000017">
    <property type="entry name" value="Fibronectin isoform X1"/>
    <property type="match status" value="1"/>
</dbReference>
<dbReference type="GO" id="GO:0043394">
    <property type="term" value="F:proteoglycan binding"/>
    <property type="evidence" value="ECO:0007669"/>
    <property type="project" value="TreeGrafter"/>
</dbReference>
<dbReference type="FunFam" id="2.10.70.10:FF:000018">
    <property type="entry name" value="Fibronectin 1"/>
    <property type="match status" value="1"/>
</dbReference>
<keyword evidence="6" id="KW-0133">Cell shape</keyword>
<dbReference type="Pfam" id="PF00039">
    <property type="entry name" value="fn1"/>
    <property type="match status" value="10"/>
</dbReference>
<name>A0A8C1TNL6_CYPCA</name>
<dbReference type="FunFam" id="2.10.70.10:FF:000004">
    <property type="entry name" value="Fibronectin 1"/>
    <property type="match status" value="2"/>
</dbReference>
<evidence type="ECO:0000313" key="18">
    <source>
        <dbReference type="Ensembl" id="ENSCCRP00015024365.1"/>
    </source>
</evidence>
<evidence type="ECO:0000256" key="13">
    <source>
        <dbReference type="SAM" id="MobiDB-lite"/>
    </source>
</evidence>
<dbReference type="InterPro" id="IPR050991">
    <property type="entry name" value="ECM_Regulatory_Proteins"/>
</dbReference>
<dbReference type="InterPro" id="IPR000562">
    <property type="entry name" value="FN_type2_dom"/>
</dbReference>
<dbReference type="SMART" id="SM00060">
    <property type="entry name" value="FN3"/>
    <property type="match status" value="17"/>
</dbReference>
<feature type="chain" id="PRO_5034992659" description="Fibronectin" evidence="14">
    <location>
        <begin position="25"/>
        <end position="2423"/>
    </location>
</feature>
<dbReference type="Ensembl" id="ENSCCRT00015025256.1">
    <property type="protein sequence ID" value="ENSCCRP00015024365.1"/>
    <property type="gene ID" value="ENSCCRG00015009643.1"/>
</dbReference>
<dbReference type="InterPro" id="IPR036116">
    <property type="entry name" value="FN3_sf"/>
</dbReference>
<dbReference type="GO" id="GO:0005178">
    <property type="term" value="F:integrin binding"/>
    <property type="evidence" value="ECO:0007669"/>
    <property type="project" value="TreeGrafter"/>
</dbReference>
<dbReference type="PROSITE" id="PS01253">
    <property type="entry name" value="FN1_1"/>
    <property type="match status" value="4"/>
</dbReference>
<feature type="domain" description="Fibronectin type-I" evidence="16">
    <location>
        <begin position="2246"/>
        <end position="2288"/>
    </location>
</feature>
<dbReference type="PROSITE" id="PS51091">
    <property type="entry name" value="FN1_2"/>
    <property type="match status" value="10"/>
</dbReference>
<keyword evidence="2" id="KW-0011">Acute phase</keyword>
<feature type="domain" description="Fibronectin type-III" evidence="15">
    <location>
        <begin position="583"/>
        <end position="689"/>
    </location>
</feature>
<dbReference type="Pfam" id="PF00041">
    <property type="entry name" value="fn3"/>
    <property type="match status" value="16"/>
</dbReference>
<feature type="disulfide bond" evidence="12">
    <location>
        <begin position="417"/>
        <end position="444"/>
    </location>
</feature>
<dbReference type="SUPFAM" id="SSF49265">
    <property type="entry name" value="Fibronectin type III"/>
    <property type="match status" value="11"/>
</dbReference>
<keyword evidence="4" id="KW-0677">Repeat</keyword>
<dbReference type="GO" id="GO:0007044">
    <property type="term" value="P:cell-substrate junction assembly"/>
    <property type="evidence" value="ECO:0007669"/>
    <property type="project" value="TreeGrafter"/>
</dbReference>
<accession>A0A8C1TNL6</accession>
<feature type="domain" description="Fibronectin type-II" evidence="17">
    <location>
        <begin position="338"/>
        <end position="386"/>
    </location>
</feature>
<dbReference type="SUPFAM" id="SSF57440">
    <property type="entry name" value="Kringle-like"/>
    <property type="match status" value="2"/>
</dbReference>
<proteinExistence type="predicted"/>
<feature type="disulfide bond" evidence="12">
    <location>
        <begin position="403"/>
        <end position="429"/>
    </location>
</feature>
<dbReference type="GO" id="GO:0005615">
    <property type="term" value="C:extracellular space"/>
    <property type="evidence" value="ECO:0007669"/>
    <property type="project" value="UniProtKB-ARBA"/>
</dbReference>
<feature type="compositionally biased region" description="Pro residues" evidence="13">
    <location>
        <begin position="2104"/>
        <end position="2113"/>
    </location>
</feature>
<dbReference type="GO" id="GO:0005201">
    <property type="term" value="F:extracellular matrix structural constituent"/>
    <property type="evidence" value="ECO:0007669"/>
    <property type="project" value="TreeGrafter"/>
</dbReference>
<dbReference type="PRINTS" id="PR00013">
    <property type="entry name" value="FNTYPEII"/>
</dbReference>
<feature type="domain" description="Fibronectin type-I" evidence="16">
    <location>
        <begin position="229"/>
        <end position="273"/>
    </location>
</feature>
<dbReference type="FunFam" id="2.60.40.10:FF:000099">
    <property type="entry name" value="Fibronectin 1"/>
    <property type="match status" value="3"/>
</dbReference>
<feature type="domain" description="Fibronectin type-III" evidence="15">
    <location>
        <begin position="1955"/>
        <end position="2043"/>
    </location>
</feature>
<dbReference type="PANTHER" id="PTHR46708">
    <property type="entry name" value="TENASCIN"/>
    <property type="match status" value="1"/>
</dbReference>
<evidence type="ECO:0000259" key="16">
    <source>
        <dbReference type="PROSITE" id="PS51091"/>
    </source>
</evidence>
<feature type="domain" description="Fibronectin type-III" evidence="15">
    <location>
        <begin position="1507"/>
        <end position="1598"/>
    </location>
</feature>
<feature type="domain" description="Fibronectin type-III" evidence="15">
    <location>
        <begin position="1325"/>
        <end position="1419"/>
    </location>
</feature>
<dbReference type="GO" id="GO:0007399">
    <property type="term" value="P:nervous system development"/>
    <property type="evidence" value="ECO:0007669"/>
    <property type="project" value="TreeGrafter"/>
</dbReference>
<dbReference type="CDD" id="cd00062">
    <property type="entry name" value="FN2"/>
    <property type="match status" value="2"/>
</dbReference>
<dbReference type="FunFam" id="2.10.70.10:FF:000006">
    <property type="entry name" value="Fibronectin 1"/>
    <property type="match status" value="2"/>
</dbReference>
<dbReference type="InterPro" id="IPR013783">
    <property type="entry name" value="Ig-like_fold"/>
</dbReference>
<feature type="domain" description="Fibronectin type-III" evidence="15">
    <location>
        <begin position="775"/>
        <end position="864"/>
    </location>
</feature>
<dbReference type="CDD" id="cd00061">
    <property type="entry name" value="FN1"/>
    <property type="match status" value="10"/>
</dbReference>
<dbReference type="Gene3D" id="2.10.10.10">
    <property type="entry name" value="Fibronectin, type II, collagen-binding"/>
    <property type="match status" value="2"/>
</dbReference>
<keyword evidence="5" id="KW-0130">Cell adhesion</keyword>
<dbReference type="GO" id="GO:0006953">
    <property type="term" value="P:acute-phase response"/>
    <property type="evidence" value="ECO:0007669"/>
    <property type="project" value="UniProtKB-KW"/>
</dbReference>
<dbReference type="PANTHER" id="PTHR46708:SF4">
    <property type="entry name" value="FIBRONECTIN"/>
    <property type="match status" value="1"/>
</dbReference>
<evidence type="ECO:0000256" key="3">
    <source>
        <dbReference type="ARBA" id="ARBA00022674"/>
    </source>
</evidence>
<feature type="signal peptide" evidence="14">
    <location>
        <begin position="1"/>
        <end position="24"/>
    </location>
</feature>
<comment type="subunit">
    <text evidence="11">Mostly heterodimers or multimers of alternatively spliced variants, connected by 2 disulfide bonds near the carboxyl ends; to a lesser extent homodimers. Interacts with FBLN1, AMBP, TNR, LGALS3BP and COL13A1. Interacts with FBLN7. Interacts with COMP. Interacts (via type III repeats 9-14) with TNFAIP6 (via CUB domain); this interaction enhances fibronectin fibril assembly. TNFAIP6 may act as a bridging molecule between FN1 and THBS1. Interacts with TNR; the interaction inhibits cell adhesion and neurite outgrowth. Interacts with FST3 and MYOC. Interacts with SVEP1.</text>
</comment>
<feature type="domain" description="Fibronectin type-II" evidence="17">
    <location>
        <begin position="398"/>
        <end position="446"/>
    </location>
</feature>
<evidence type="ECO:0000256" key="10">
    <source>
        <dbReference type="ARBA" id="ARBA00035619"/>
    </source>
</evidence>
<dbReference type="GO" id="GO:0007507">
    <property type="term" value="P:heart development"/>
    <property type="evidence" value="ECO:0007669"/>
    <property type="project" value="TreeGrafter"/>
</dbReference>
<evidence type="ECO:0000256" key="12">
    <source>
        <dbReference type="PROSITE-ProRule" id="PRU00479"/>
    </source>
</evidence>
<dbReference type="Proteomes" id="UP000694700">
    <property type="component" value="Unplaced"/>
</dbReference>
<evidence type="ECO:0000259" key="17">
    <source>
        <dbReference type="PROSITE" id="PS51092"/>
    </source>
</evidence>
<feature type="domain" description="Fibronectin type-I" evidence="16">
    <location>
        <begin position="139"/>
        <end position="182"/>
    </location>
</feature>
<dbReference type="FunFam" id="2.60.40.10:FF:000444">
    <property type="entry name" value="Collagen alpha-1(XIV) chain isoform X2"/>
    <property type="match status" value="1"/>
</dbReference>
<dbReference type="GO" id="GO:0008360">
    <property type="term" value="P:regulation of cell shape"/>
    <property type="evidence" value="ECO:0007669"/>
    <property type="project" value="UniProtKB-KW"/>
</dbReference>
<keyword evidence="7" id="KW-0558">Oxidation</keyword>
<evidence type="ECO:0000256" key="4">
    <source>
        <dbReference type="ARBA" id="ARBA00022737"/>
    </source>
</evidence>
<dbReference type="GO" id="GO:0007160">
    <property type="term" value="P:cell-matrix adhesion"/>
    <property type="evidence" value="ECO:0007669"/>
    <property type="project" value="TreeGrafter"/>
</dbReference>
<feature type="compositionally biased region" description="Basic and acidic residues" evidence="13">
    <location>
        <begin position="2048"/>
        <end position="2062"/>
    </location>
</feature>
<feature type="domain" description="Fibronectin type-I" evidence="16">
    <location>
        <begin position="2289"/>
        <end position="2331"/>
    </location>
</feature>
<feature type="domain" description="Fibronectin type-I" evidence="16">
    <location>
        <begin position="95"/>
        <end position="138"/>
    </location>
</feature>
<feature type="disulfide bond" evidence="12">
    <location>
        <begin position="357"/>
        <end position="384"/>
    </location>
</feature>
<feature type="domain" description="Fibronectin type-I" evidence="16">
    <location>
        <begin position="184"/>
        <end position="228"/>
    </location>
</feature>
<protein>
    <recommendedName>
        <fullName evidence="1">Fibronectin</fullName>
    </recommendedName>
</protein>
<feature type="compositionally biased region" description="Basic and acidic residues" evidence="13">
    <location>
        <begin position="2071"/>
        <end position="2082"/>
    </location>
</feature>
<reference evidence="18" key="1">
    <citation type="submission" date="2025-08" db="UniProtKB">
        <authorList>
            <consortium name="Ensembl"/>
        </authorList>
    </citation>
    <scope>IDENTIFICATION</scope>
</reference>
<feature type="domain" description="Fibronectin type-III" evidence="15">
    <location>
        <begin position="1770"/>
        <end position="1859"/>
    </location>
</feature>
<keyword evidence="14" id="KW-0732">Signal</keyword>
<feature type="domain" description="Fibronectin type-III" evidence="15">
    <location>
        <begin position="1862"/>
        <end position="1954"/>
    </location>
</feature>
<evidence type="ECO:0000256" key="14">
    <source>
        <dbReference type="SAM" id="SignalP"/>
    </source>
</evidence>
<feature type="region of interest" description="Disordered" evidence="13">
    <location>
        <begin position="2036"/>
        <end position="2113"/>
    </location>
</feature>
<dbReference type="FunFam" id="2.60.40.10:FF:000227">
    <property type="entry name" value="Fibronectin isoform X1"/>
    <property type="match status" value="1"/>
</dbReference>
<feature type="domain" description="Fibronectin type-III" evidence="15">
    <location>
        <begin position="1420"/>
        <end position="1506"/>
    </location>
</feature>
<evidence type="ECO:0000259" key="15">
    <source>
        <dbReference type="PROSITE" id="PS50853"/>
    </source>
</evidence>
<feature type="compositionally biased region" description="Polar residues" evidence="13">
    <location>
        <begin position="2084"/>
        <end position="2094"/>
    </location>
</feature>
<feature type="domain" description="Fibronectin type-I" evidence="16">
    <location>
        <begin position="493"/>
        <end position="535"/>
    </location>
</feature>
<evidence type="ECO:0000256" key="8">
    <source>
        <dbReference type="ARBA" id="ARBA00023157"/>
    </source>
</evidence>
<comment type="function">
    <text evidence="10">Secreted by contracting muscle, induces liver autophagy, a degradative pathway for nutrient mobilization and damage removal, and systemic insulin sensitization via hepatic ITGA5:ITGB1 integrin receptor signaling.</text>
</comment>
<evidence type="ECO:0000256" key="6">
    <source>
        <dbReference type="ARBA" id="ARBA00022960"/>
    </source>
</evidence>
<dbReference type="Gene3D" id="2.10.70.10">
    <property type="entry name" value="Complement Module, domain 1"/>
    <property type="match status" value="12"/>
</dbReference>
<feature type="domain" description="Fibronectin type-I" evidence="16">
    <location>
        <begin position="2333"/>
        <end position="2373"/>
    </location>
</feature>
<dbReference type="CDD" id="cd00063">
    <property type="entry name" value="FN3"/>
    <property type="match status" value="15"/>
</dbReference>
<dbReference type="FunFam" id="2.10.70.10:FF:000007">
    <property type="entry name" value="Fibronectin 1"/>
    <property type="match status" value="1"/>
</dbReference>
<feature type="domain" description="Fibronectin type-III" evidence="15">
    <location>
        <begin position="1139"/>
        <end position="1233"/>
    </location>
</feature>
<feature type="domain" description="Fibronectin type-III" evidence="15">
    <location>
        <begin position="1603"/>
        <end position="1695"/>
    </location>
</feature>
<organism evidence="18 19">
    <name type="scientific">Cyprinus carpio</name>
    <name type="common">Common carp</name>
    <dbReference type="NCBI Taxonomy" id="7962"/>
    <lineage>
        <taxon>Eukaryota</taxon>
        <taxon>Metazoa</taxon>
        <taxon>Chordata</taxon>
        <taxon>Craniata</taxon>
        <taxon>Vertebrata</taxon>
        <taxon>Euteleostomi</taxon>
        <taxon>Actinopterygii</taxon>
        <taxon>Neopterygii</taxon>
        <taxon>Teleostei</taxon>
        <taxon>Ostariophysi</taxon>
        <taxon>Cypriniformes</taxon>
        <taxon>Cyprinidae</taxon>
        <taxon>Cyprininae</taxon>
        <taxon>Cyprinus</taxon>
    </lineage>
</organism>
<dbReference type="PROSITE" id="PS00023">
    <property type="entry name" value="FN2_1"/>
    <property type="match status" value="1"/>
</dbReference>
<dbReference type="FunFam" id="2.10.10.10:FF:000001">
    <property type="entry name" value="Fibronectin 1a isoform 1"/>
    <property type="match status" value="2"/>
</dbReference>
<feature type="domain" description="Fibronectin type-I" evidence="16">
    <location>
        <begin position="451"/>
        <end position="498"/>
    </location>
</feature>
<dbReference type="SMART" id="SM00058">
    <property type="entry name" value="FN1"/>
    <property type="match status" value="12"/>
</dbReference>
<feature type="domain" description="Fibronectin type-III" evidence="15">
    <location>
        <begin position="963"/>
        <end position="1051"/>
    </location>
</feature>
<evidence type="ECO:0000256" key="1">
    <source>
        <dbReference type="ARBA" id="ARBA00020368"/>
    </source>
</evidence>
<dbReference type="GO" id="GO:0008201">
    <property type="term" value="F:heparin binding"/>
    <property type="evidence" value="ECO:0007669"/>
    <property type="project" value="UniProtKB-KW"/>
</dbReference>
<feature type="domain" description="Fibronectin type-III" evidence="15">
    <location>
        <begin position="690"/>
        <end position="774"/>
    </location>
</feature>
<feature type="domain" description="Fibronectin type-III" evidence="15">
    <location>
        <begin position="1234"/>
        <end position="1324"/>
    </location>
</feature>
<evidence type="ECO:0000256" key="7">
    <source>
        <dbReference type="ARBA" id="ARBA00023097"/>
    </source>
</evidence>
<dbReference type="Gene3D" id="2.60.40.10">
    <property type="entry name" value="Immunoglobulins"/>
    <property type="match status" value="17"/>
</dbReference>
<dbReference type="InterPro" id="IPR013806">
    <property type="entry name" value="Kringle-like"/>
</dbReference>
<feature type="domain" description="Fibronectin type-I" evidence="16">
    <location>
        <begin position="536"/>
        <end position="579"/>
    </location>
</feature>
<evidence type="ECO:0000256" key="9">
    <source>
        <dbReference type="ARBA" id="ARBA00023180"/>
    </source>
</evidence>
<dbReference type="PROSITE" id="PS51092">
    <property type="entry name" value="FN2_2"/>
    <property type="match status" value="2"/>
</dbReference>
<keyword evidence="3" id="KW-0358">Heparin-binding</keyword>
<feature type="disulfide bond" evidence="12">
    <location>
        <begin position="343"/>
        <end position="369"/>
    </location>
</feature>
<keyword evidence="9" id="KW-0325">Glycoprotein</keyword>
<dbReference type="InterPro" id="IPR036943">
    <property type="entry name" value="FN_type2_sf"/>
</dbReference>
<feature type="domain" description="Fibronectin type-III" evidence="15">
    <location>
        <begin position="2152"/>
        <end position="2245"/>
    </location>
</feature>
<evidence type="ECO:0000313" key="19">
    <source>
        <dbReference type="Proteomes" id="UP000694700"/>
    </source>
</evidence>
<feature type="domain" description="Fibronectin type-III" evidence="15">
    <location>
        <begin position="871"/>
        <end position="962"/>
    </location>
</feature>
<dbReference type="PROSITE" id="PS50853">
    <property type="entry name" value="FN3"/>
    <property type="match status" value="15"/>
</dbReference>
<sequence>RVKMTRVSVKRLLLLLCIGGSVYCMPQSAGKSKRQTQQQIQYVNGVFLTLDGCNDNGRLYRMNDQWERQYMDSSLICTCQGASGVKCKSKPAAEETCYDKFNARSYRVGETYERPKDGMIWDCTCIGSGKGKISCTIANRCHEGGNSYRIGDTWTRPHDTGDYMLECVCLGNGKGEWTCKPVAERCYDDTLGSSYVVGQTWQKPYQSWMIVDCTCLGEGNGRITCTSRNRCNDQDTRTSYRIGETWTKTDSNGNTLQCLCTGNGRGEWKCDRHAASHATTAIGKYTKSAGDCKTDSGVYYSNGMSWIRTQGSKEMLCTCVGGGISCLKQTSFVYGGNSGGQPCVFPFVFSENTHYSCISEGRTDGQLWCSTTSNYDSDGMYSFCTRKNQLVTTRGGNSNGAVCQFPFKYNGRNYTDCTSDGRRDSMKWCGTTTDYDTDRKYGFCPMAAHEEVCTINDVMYRVGDEWDKRHDTLGHMMRCTCQGNGRGENDFSYQCVVNGQTYDVNETFDKRHDQGYMMNCTCFGQGRGRWRCDAIDQCQEPESKAFYQIGETWNKVIQGVPYRCSCYGNGIGELACEPLQSTAPVRVIITEAGNQQNSHPIQWNAPPSAHITQYILKWRVKNTRTPWKEVTIPGNTNSYTISGLKPGLTYEGQLISILRYGPREVTRFDFTTVYGETTQPLPVVDTSESITEITSSSFVISWVSASDTVSGFRVEYELSEEGAQPRVIDLPRTSTSVNIQDLLPGRRYNVQVFEVNPEGSTNLILTTSQTTAPDAPTNHEVSNVQEKSITIRWSKPQAPITGYRVVYTPSVEGSSTELILPETQTFVTLGDLRPGLSYNVSIYSVEDNLESEPLVLQVSTAGKQKPEEVQAPTDLQFYEVTDVKITITWTGPPNEVSGYRVTFAPVSTDGRTQRPLQLPVMQNAYAELTHLQPGTLYRFHIYAVNRGVESEPLVGEKSTKPDAPTDLQFTDITDDSALVIWSVPRAQVTGYRLLIGTGHSSPKHLRIPGHESQYKLSDLQPDTEYIVTMHSEQGNMLSEGVTETFRTSQPTGNAPRFTTDVTDIAIIVTWTPVPRFSYRMSVRPSQGGEAPRDKTSGEGTIYISGLTPGKEYIYSLQPLFNGRKHGNPITNKVVTSLSPPTDLNVVSNPVTGELNVRWSRTKSPDITGYRVTCTPVNGQRGNTLEETVRGHETSCTLENLSPGVEYNVSVYTVKNHLESEPVSATITQDVPKVGDLSFVDLTDTTIGIRWTPLNYPAVTGYHITVVTADQSFPIFEDVVNSSVSYYTIRGLEPGINYDISVSTITDEAESVPSVITHQTQTAIPAPTNLNFAEVGSDSMRVSWTAPYIQPSEISRFVIRYHPTKNDDDTQEVNVGGGTNSFLLQNLLPNTEYLVKLVCVYDDRESEPVTGVQKTNLDSPTNLDFSDVSTNSFTVHWMAPRAVITDYRLRYQPTSGGRAKNERLPPTRNYLTLVDLAPETEYTVYIYAVSGNKESLPLTGTQATVSDAPTDLAVTSSTPTSITISWDAPAVTVRYYKITHGETGMTNDAPREFTVPGTQSTATIQGLRPDTDYTITLYAVTGRGDSPASSTPVIITHRTAGGSKHSYLDVTDIQDNALTVRWSPARGPITGYKVTGTPKGGQGPTFSELVGPERTEMTIRGLVPTLEYTINVIALSPEGESTPVVQKATTDLTFSDVDSTSMIVTWDVKRVPGVTSYRVLYSSPEEGEREYQPALSGRDNSVVLQGLRPGTIYDIKVIPMKGRYPLRTLEGTQQTTHKETHPSSFVVAWQAPNARLSGYRVVASPKNQYTLAKEMNVAPDSTQVLVPGLMVATAYEVHVYALRGSDSSSPLTGECTTADNITPPRRVRITDVKDTSFTLTWRVVNNEPMTGFLIEATPKNGGHPTFRQTIPADRHTYVVTGLQPGVMYVVNMYTLNGNSRSPPFTMTVNTAVQSPTNLQFTSLTPNSISFTWQAPPTHITGYYITYEESGGSPRELIPRPNAGQNYATITGLKPGTEYIIKIISLLNNQRSTPLVGTLTSDLPSLPHHAGPDKLDVPEPDNRVHVVGPTGHDSPDAHGQHVEYTEFNNQPSQPNRGYQPQHRQPVPRPNQPQPYVPQVGETLVYIPKVGPDGGRVPQIIQVSERPGDGLPFGFPDDKTGRPQEAQTQTTISWQPYQQSSGYLVSCQPISHPDEKMFQMHVPGTSTSATLIGLTSGASYNVIVEALKGALKHKILEEMITAGNTGQGSMNFDETTHHDVGQEWERMSDTGFKLWCKCLGLGSGHFRCDSSKWCHDNGNNYRIGEKWDRQAENGHLMSCTCLGNGKGEFKCEPHESICYDDGKMYQVGNQWQKEYLGAICTCTCYGGQQGWRCENCRRPGAEISINISGFLCITYSPLFFQNIQCPIECLRPELLADAVANAKPQE</sequence>
<dbReference type="SUPFAM" id="SSF57603">
    <property type="entry name" value="FnI-like domain"/>
    <property type="match status" value="12"/>
</dbReference>
<dbReference type="InterPro" id="IPR003961">
    <property type="entry name" value="FN3_dom"/>
</dbReference>
<keyword evidence="8 12" id="KW-1015">Disulfide bond</keyword>